<dbReference type="InterPro" id="IPR000719">
    <property type="entry name" value="Prot_kinase_dom"/>
</dbReference>
<evidence type="ECO:0000259" key="10">
    <source>
        <dbReference type="PROSITE" id="PS50011"/>
    </source>
</evidence>
<dbReference type="GO" id="GO:0007015">
    <property type="term" value="P:actin filament organization"/>
    <property type="evidence" value="ECO:0007669"/>
    <property type="project" value="TreeGrafter"/>
</dbReference>
<dbReference type="EC" id="2.7.11.1" evidence="1"/>
<evidence type="ECO:0000256" key="6">
    <source>
        <dbReference type="ARBA" id="ARBA00022840"/>
    </source>
</evidence>
<dbReference type="AlphaFoldDB" id="A0A9P7KHD6"/>
<feature type="compositionally biased region" description="Low complexity" evidence="9">
    <location>
        <begin position="909"/>
        <end position="925"/>
    </location>
</feature>
<keyword evidence="2" id="KW-0723">Serine/threonine-protein kinase</keyword>
<feature type="compositionally biased region" description="Polar residues" evidence="9">
    <location>
        <begin position="690"/>
        <end position="700"/>
    </location>
</feature>
<comment type="catalytic activity">
    <reaction evidence="7">
        <text>L-threonyl-[protein] + ATP = O-phospho-L-threonyl-[protein] + ADP + H(+)</text>
        <dbReference type="Rhea" id="RHEA:46608"/>
        <dbReference type="Rhea" id="RHEA-COMP:11060"/>
        <dbReference type="Rhea" id="RHEA-COMP:11605"/>
        <dbReference type="ChEBI" id="CHEBI:15378"/>
        <dbReference type="ChEBI" id="CHEBI:30013"/>
        <dbReference type="ChEBI" id="CHEBI:30616"/>
        <dbReference type="ChEBI" id="CHEBI:61977"/>
        <dbReference type="ChEBI" id="CHEBI:456216"/>
        <dbReference type="EC" id="2.7.11.1"/>
    </reaction>
</comment>
<dbReference type="Proteomes" id="UP000775547">
    <property type="component" value="Unassembled WGS sequence"/>
</dbReference>
<comment type="catalytic activity">
    <reaction evidence="8">
        <text>L-seryl-[protein] + ATP = O-phospho-L-seryl-[protein] + ADP + H(+)</text>
        <dbReference type="Rhea" id="RHEA:17989"/>
        <dbReference type="Rhea" id="RHEA-COMP:9863"/>
        <dbReference type="Rhea" id="RHEA-COMP:11604"/>
        <dbReference type="ChEBI" id="CHEBI:15378"/>
        <dbReference type="ChEBI" id="CHEBI:29999"/>
        <dbReference type="ChEBI" id="CHEBI:30616"/>
        <dbReference type="ChEBI" id="CHEBI:83421"/>
        <dbReference type="ChEBI" id="CHEBI:456216"/>
        <dbReference type="EC" id="2.7.11.1"/>
    </reaction>
</comment>
<dbReference type="Pfam" id="PF00069">
    <property type="entry name" value="Pkinase"/>
    <property type="match status" value="1"/>
</dbReference>
<dbReference type="PROSITE" id="PS50011">
    <property type="entry name" value="PROTEIN_KINASE_DOM"/>
    <property type="match status" value="1"/>
</dbReference>
<evidence type="ECO:0000256" key="1">
    <source>
        <dbReference type="ARBA" id="ARBA00012513"/>
    </source>
</evidence>
<keyword evidence="5" id="KW-0418">Kinase</keyword>
<evidence type="ECO:0000313" key="11">
    <source>
        <dbReference type="EMBL" id="KAG5647686.1"/>
    </source>
</evidence>
<feature type="domain" description="Protein kinase" evidence="10">
    <location>
        <begin position="1"/>
        <end position="229"/>
    </location>
</feature>
<keyword evidence="6" id="KW-0067">ATP-binding</keyword>
<evidence type="ECO:0000256" key="3">
    <source>
        <dbReference type="ARBA" id="ARBA00022679"/>
    </source>
</evidence>
<dbReference type="InterPro" id="IPR011009">
    <property type="entry name" value="Kinase-like_dom_sf"/>
</dbReference>
<feature type="compositionally biased region" description="Polar residues" evidence="9">
    <location>
        <begin position="932"/>
        <end position="941"/>
    </location>
</feature>
<dbReference type="GO" id="GO:0005524">
    <property type="term" value="F:ATP binding"/>
    <property type="evidence" value="ECO:0007669"/>
    <property type="project" value="UniProtKB-KW"/>
</dbReference>
<comment type="caution">
    <text evidence="11">The sequence shown here is derived from an EMBL/GenBank/DDBJ whole genome shotgun (WGS) entry which is preliminary data.</text>
</comment>
<feature type="compositionally biased region" description="Polar residues" evidence="9">
    <location>
        <begin position="564"/>
        <end position="576"/>
    </location>
</feature>
<evidence type="ECO:0000256" key="9">
    <source>
        <dbReference type="SAM" id="MobiDB-lite"/>
    </source>
</evidence>
<feature type="compositionally biased region" description="Polar residues" evidence="9">
    <location>
        <begin position="948"/>
        <end position="958"/>
    </location>
</feature>
<protein>
    <recommendedName>
        <fullName evidence="1">non-specific serine/threonine protein kinase</fullName>
        <ecNumber evidence="1">2.7.11.1</ecNumber>
    </recommendedName>
</protein>
<dbReference type="SUPFAM" id="SSF56112">
    <property type="entry name" value="Protein kinase-like (PK-like)"/>
    <property type="match status" value="1"/>
</dbReference>
<reference evidence="11" key="2">
    <citation type="submission" date="2021-10" db="EMBL/GenBank/DDBJ databases">
        <title>Phylogenomics reveals ancestral predisposition of the termite-cultivated fungus Termitomyces towards a domesticated lifestyle.</title>
        <authorList>
            <person name="Auxier B."/>
            <person name="Grum-Grzhimaylo A."/>
            <person name="Cardenas M.E."/>
            <person name="Lodge J.D."/>
            <person name="Laessoe T."/>
            <person name="Pedersen O."/>
            <person name="Smith M.E."/>
            <person name="Kuyper T.W."/>
            <person name="Franco-Molano E.A."/>
            <person name="Baroni T.J."/>
            <person name="Aanen D.K."/>
        </authorList>
    </citation>
    <scope>NUCLEOTIDE SEQUENCE</scope>
    <source>
        <strain evidence="11">AP01</strain>
        <tissue evidence="11">Mycelium</tissue>
    </source>
</reference>
<keyword evidence="3" id="KW-0808">Transferase</keyword>
<dbReference type="GO" id="GO:0005737">
    <property type="term" value="C:cytoplasm"/>
    <property type="evidence" value="ECO:0007669"/>
    <property type="project" value="TreeGrafter"/>
</dbReference>
<dbReference type="GO" id="GO:0000147">
    <property type="term" value="P:actin cortical patch assembly"/>
    <property type="evidence" value="ECO:0007669"/>
    <property type="project" value="TreeGrafter"/>
</dbReference>
<sequence>MLSEVKKEVDVMRLLKGHPNIVHLIDAAWHKMPNGMHEVFILMEFCPGGGIIDMMNRRLRERLTEAEILQIFVDVCEGVAYMHNLRPALLHRDLKVENILQSSSTSYKLCDFGSATTVSRPPATTQEIRALEADLNRHTTLQYRAPEMVDVYSRRPVDEKSDVWALGVLLYKLCYYTTPFEEHGQLAILNVQYRIPPYPVYSPQMNQLIEHGSRRPSVFELLSHVHRLRGTKSRFKYTIPVPQPLSPRQQGDFRPSLDPPANKVPMSVSPSRGQGVQAREKVMEAIAPMRRGEQTFSPDAGSSSADPQNLPRRGRPSAKEPQSMPKLPSHKSSEGHVSKPGQGTNWLGDDFMESSESWKSMASNDARGGNGSADVWKLEGKEPKTGGKTDNLGFGDDFAEKLWDSVGGSKPEPQPNPTLSRKPSLPTRQYRPVSTQKQRSSPDKDAFEGLGLATSSLKPAPTLAEARKLRTGMATMNPNGFHSNLEKPAISRPALTPSPRQPPPQLQLYPSSVVSSSSTNLLNPTLSKLTPQPISRKGTPAQTDGLSAESRFPSLEELDASFTPDVTSNPSSGSHQAQEKSYPISSRNGVTVRLNIGDGSLLKPDIRSHGREGTRSEQVTGVAMRESRSHRRVPVDTFSPEEAKLKPTSGSYARDENNPSRPSLTRKHRSSVTVKHPFELGSVDREDSAGPSSSSTQTAQDAPPRLPPRKIPKDWLTGDDDFESASPISSIAAPAGETPVLRESPSKRASVIQRSALPIPDAVSAQHDHVEQYTQRSPSPTPAIDAEISPTFSRFTRAFPPIDASENSRESESGSAKRIPVVTRTVEKPPDVDSTSSGEEEGPEDAIGSVRPIVKAPPQRRGHKGRQSSVHDLVDLYGGGITPKEKERDARVPPINSESSRLKGQTIGTAATISSKSATSVSTSSPWLSVDIGTSSRQPTPTERRNRGTPSPQRSRPQSMFIFPSKSTDSYAPGSAGQPSTPSLAPPEDGKYRIRRTSITDMVQRYENIGGGVKSVEQDALSPVGAPRTAIKLAGMGDNRFPRSQTTIDKERGISNLPATGDYEPGRRPRSPIDMNRASPAPQKSPALPIPLNTLKEAKETIPRLPKPETTQPRFPSRKVTDDSSSQPVPESGSSSPERPYQGVGKLIDQWQRKTAEAEPPRTVLKSRGTFVAKRI</sequence>
<feature type="compositionally biased region" description="Basic and acidic residues" evidence="9">
    <location>
        <begin position="604"/>
        <end position="615"/>
    </location>
</feature>
<dbReference type="PANTHER" id="PTHR22967">
    <property type="entry name" value="SERINE/THREONINE PROTEIN KINASE"/>
    <property type="match status" value="1"/>
</dbReference>
<feature type="compositionally biased region" description="Basic and acidic residues" evidence="9">
    <location>
        <begin position="676"/>
        <end position="688"/>
    </location>
</feature>
<evidence type="ECO:0000256" key="5">
    <source>
        <dbReference type="ARBA" id="ARBA00022777"/>
    </source>
</evidence>
<evidence type="ECO:0000256" key="2">
    <source>
        <dbReference type="ARBA" id="ARBA00022527"/>
    </source>
</evidence>
<gene>
    <name evidence="11" type="ORF">DXG03_008409</name>
</gene>
<proteinExistence type="predicted"/>
<feature type="compositionally biased region" description="Low complexity" evidence="9">
    <location>
        <begin position="724"/>
        <end position="735"/>
    </location>
</feature>
<feature type="compositionally biased region" description="Low complexity" evidence="9">
    <location>
        <begin position="506"/>
        <end position="527"/>
    </location>
</feature>
<feature type="compositionally biased region" description="Low complexity" evidence="9">
    <location>
        <begin position="1124"/>
        <end position="1140"/>
    </location>
</feature>
<evidence type="ECO:0000256" key="8">
    <source>
        <dbReference type="ARBA" id="ARBA00048679"/>
    </source>
</evidence>
<keyword evidence="4" id="KW-0547">Nucleotide-binding</keyword>
<name>A0A9P7KHD6_9AGAR</name>
<dbReference type="GO" id="GO:0004674">
    <property type="term" value="F:protein serine/threonine kinase activity"/>
    <property type="evidence" value="ECO:0007669"/>
    <property type="project" value="UniProtKB-KW"/>
</dbReference>
<evidence type="ECO:0000256" key="4">
    <source>
        <dbReference type="ARBA" id="ARBA00022741"/>
    </source>
</evidence>
<feature type="compositionally biased region" description="Basic and acidic residues" evidence="9">
    <location>
        <begin position="1151"/>
        <end position="1160"/>
    </location>
</feature>
<dbReference type="PANTHER" id="PTHR22967:SF57">
    <property type="entry name" value="AUXILIN, ISOFORM A-RELATED"/>
    <property type="match status" value="1"/>
</dbReference>
<feature type="compositionally biased region" description="Polar residues" evidence="9">
    <location>
        <begin position="294"/>
        <end position="307"/>
    </location>
</feature>
<keyword evidence="12" id="KW-1185">Reference proteome</keyword>
<evidence type="ECO:0000313" key="12">
    <source>
        <dbReference type="Proteomes" id="UP000775547"/>
    </source>
</evidence>
<feature type="compositionally biased region" description="Polar residues" evidence="9">
    <location>
        <begin position="354"/>
        <end position="363"/>
    </location>
</feature>
<feature type="region of interest" description="Disordered" evidence="9">
    <location>
        <begin position="238"/>
        <end position="278"/>
    </location>
</feature>
<accession>A0A9P7KHD6</accession>
<feature type="compositionally biased region" description="Basic and acidic residues" evidence="9">
    <location>
        <begin position="376"/>
        <end position="387"/>
    </location>
</feature>
<feature type="region of interest" description="Disordered" evidence="9">
    <location>
        <begin position="764"/>
        <end position="997"/>
    </location>
</feature>
<dbReference type="SMART" id="SM00220">
    <property type="entry name" value="S_TKc"/>
    <property type="match status" value="1"/>
</dbReference>
<feature type="region of interest" description="Disordered" evidence="9">
    <location>
        <begin position="1033"/>
        <end position="1176"/>
    </location>
</feature>
<feature type="region of interest" description="Disordered" evidence="9">
    <location>
        <begin position="292"/>
        <end position="749"/>
    </location>
</feature>
<organism evidence="11 12">
    <name type="scientific">Asterophora parasitica</name>
    <dbReference type="NCBI Taxonomy" id="117018"/>
    <lineage>
        <taxon>Eukaryota</taxon>
        <taxon>Fungi</taxon>
        <taxon>Dikarya</taxon>
        <taxon>Basidiomycota</taxon>
        <taxon>Agaricomycotina</taxon>
        <taxon>Agaricomycetes</taxon>
        <taxon>Agaricomycetidae</taxon>
        <taxon>Agaricales</taxon>
        <taxon>Tricholomatineae</taxon>
        <taxon>Lyophyllaceae</taxon>
        <taxon>Asterophora</taxon>
    </lineage>
</organism>
<evidence type="ECO:0000256" key="7">
    <source>
        <dbReference type="ARBA" id="ARBA00047899"/>
    </source>
</evidence>
<feature type="compositionally biased region" description="Polar residues" evidence="9">
    <location>
        <begin position="896"/>
        <end position="908"/>
    </location>
</feature>
<dbReference type="EMBL" id="JABCKV010000007">
    <property type="protein sequence ID" value="KAG5647686.1"/>
    <property type="molecule type" value="Genomic_DNA"/>
</dbReference>
<dbReference type="OrthoDB" id="2018507at2759"/>
<reference evidence="11" key="1">
    <citation type="submission" date="2020-07" db="EMBL/GenBank/DDBJ databases">
        <authorList>
            <person name="Nieuwenhuis M."/>
            <person name="Van De Peppel L.J.J."/>
        </authorList>
    </citation>
    <scope>NUCLEOTIDE SEQUENCE</scope>
    <source>
        <strain evidence="11">AP01</strain>
        <tissue evidence="11">Mycelium</tissue>
    </source>
</reference>
<dbReference type="Gene3D" id="1.10.510.10">
    <property type="entry name" value="Transferase(Phosphotransferase) domain 1"/>
    <property type="match status" value="1"/>
</dbReference>